<proteinExistence type="predicted"/>
<comment type="caution">
    <text evidence="1">The sequence shown here is derived from an EMBL/GenBank/DDBJ whole genome shotgun (WGS) entry which is preliminary data.</text>
</comment>
<feature type="non-terminal residue" evidence="1">
    <location>
        <position position="1"/>
    </location>
</feature>
<gene>
    <name evidence="1" type="ORF">SK128_014267</name>
</gene>
<reference evidence="1 2" key="1">
    <citation type="submission" date="2023-11" db="EMBL/GenBank/DDBJ databases">
        <title>Halocaridina rubra genome assembly.</title>
        <authorList>
            <person name="Smith C."/>
        </authorList>
    </citation>
    <scope>NUCLEOTIDE SEQUENCE [LARGE SCALE GENOMIC DNA]</scope>
    <source>
        <strain evidence="1">EP-1</strain>
        <tissue evidence="1">Whole</tissue>
    </source>
</reference>
<evidence type="ECO:0000313" key="2">
    <source>
        <dbReference type="Proteomes" id="UP001381693"/>
    </source>
</evidence>
<sequence length="129" mass="13837">GSSFAVYSMLTTKATKKALLEAIATNPFQDYESFSSKVLHDDPVNVYLTDLCKLACLASVESHILMLRAFVIGLHDPISRELRVMVNVGSGSLSVIVDRTRPLMSEFVERPVVAVAGGAAQGVAVLPIC</sequence>
<accession>A0AAN8ZQ78</accession>
<organism evidence="1 2">
    <name type="scientific">Halocaridina rubra</name>
    <name type="common">Hawaiian red shrimp</name>
    <dbReference type="NCBI Taxonomy" id="373956"/>
    <lineage>
        <taxon>Eukaryota</taxon>
        <taxon>Metazoa</taxon>
        <taxon>Ecdysozoa</taxon>
        <taxon>Arthropoda</taxon>
        <taxon>Crustacea</taxon>
        <taxon>Multicrustacea</taxon>
        <taxon>Malacostraca</taxon>
        <taxon>Eumalacostraca</taxon>
        <taxon>Eucarida</taxon>
        <taxon>Decapoda</taxon>
        <taxon>Pleocyemata</taxon>
        <taxon>Caridea</taxon>
        <taxon>Atyoidea</taxon>
        <taxon>Atyidae</taxon>
        <taxon>Halocaridina</taxon>
    </lineage>
</organism>
<protein>
    <submittedName>
        <fullName evidence="1">Uncharacterized protein</fullName>
    </submittedName>
</protein>
<dbReference type="AlphaFoldDB" id="A0AAN8ZQ78"/>
<dbReference type="EMBL" id="JAXCGZ010021545">
    <property type="protein sequence ID" value="KAK7047981.1"/>
    <property type="molecule type" value="Genomic_DNA"/>
</dbReference>
<keyword evidence="2" id="KW-1185">Reference proteome</keyword>
<evidence type="ECO:0000313" key="1">
    <source>
        <dbReference type="EMBL" id="KAK7047981.1"/>
    </source>
</evidence>
<dbReference type="Proteomes" id="UP001381693">
    <property type="component" value="Unassembled WGS sequence"/>
</dbReference>
<name>A0AAN8ZQ78_HALRR</name>